<dbReference type="OrthoDB" id="10029205at2759"/>
<feature type="transmembrane region" description="Helical" evidence="6">
    <location>
        <begin position="35"/>
        <end position="57"/>
    </location>
</feature>
<feature type="domain" description="G-protein coupled receptors family 1 profile" evidence="7">
    <location>
        <begin position="47"/>
        <end position="318"/>
    </location>
</feature>
<evidence type="ECO:0000256" key="1">
    <source>
        <dbReference type="ARBA" id="ARBA00004141"/>
    </source>
</evidence>
<dbReference type="PROSITE" id="PS50262">
    <property type="entry name" value="G_PROTEIN_RECEP_F1_2"/>
    <property type="match status" value="1"/>
</dbReference>
<evidence type="ECO:0000259" key="7">
    <source>
        <dbReference type="PROSITE" id="PS50262"/>
    </source>
</evidence>
<dbReference type="PRINTS" id="PR00237">
    <property type="entry name" value="GPCRRHODOPSN"/>
</dbReference>
<feature type="transmembrane region" description="Helical" evidence="6">
    <location>
        <begin position="255"/>
        <end position="277"/>
    </location>
</feature>
<dbReference type="OMA" id="YTISYIW"/>
<sequence length="395" mass="44609">MDPTTADMSTVRDRLDPNSCTADDEDKKNMEALSYIHMVMSTISIFGTLSIILYSIVKKIFRSAEVRPLFHLAVADLLLAVCWLVGSLLWRSRLDLNNDADSDKCFYLQLVTEAVHLVTFFLTMNYALNVYIRLKDRENKANNLSLLMSSRWMVWTMRLVYVLSWFVPVLVMVPAALHKKQVLREVDTCTRCLMPFGRSSTGNVQHLDWNSYISLLLVGCLVLSISAMVILYVLSYRVYGRVLKSNIWTNSQRDALALLKTRVTLYILVFLFCWSPALTVAITDLSQQKFPEFSRYVVLYVLQGVTAPAQGFLNSMVYGWTRSGFREAVRDNMAAASTSAQAPLLLARSNVIHYGSSGRSSPTTPPPGVLSFRTSFNETHPPSKPIRKTLTKQSV</sequence>
<evidence type="ECO:0000313" key="8">
    <source>
        <dbReference type="Proteomes" id="UP000001554"/>
    </source>
</evidence>
<feature type="transmembrane region" description="Helical" evidence="6">
    <location>
        <begin position="69"/>
        <end position="90"/>
    </location>
</feature>
<dbReference type="InterPro" id="IPR017452">
    <property type="entry name" value="GPCR_Rhodpsn_7TM"/>
</dbReference>
<dbReference type="KEGG" id="bfo:118425605"/>
<evidence type="ECO:0000256" key="4">
    <source>
        <dbReference type="ARBA" id="ARBA00023136"/>
    </source>
</evidence>
<dbReference type="CDD" id="cd00637">
    <property type="entry name" value="7tm_classA_rhodopsin-like"/>
    <property type="match status" value="1"/>
</dbReference>
<comment type="subcellular location">
    <subcellularLocation>
        <location evidence="1">Membrane</location>
        <topology evidence="1">Multi-pass membrane protein</topology>
    </subcellularLocation>
</comment>
<feature type="transmembrane region" description="Helical" evidence="6">
    <location>
        <begin position="110"/>
        <end position="132"/>
    </location>
</feature>
<organism evidence="8 9">
    <name type="scientific">Branchiostoma floridae</name>
    <name type="common">Florida lancelet</name>
    <name type="synonym">Amphioxus</name>
    <dbReference type="NCBI Taxonomy" id="7739"/>
    <lineage>
        <taxon>Eukaryota</taxon>
        <taxon>Metazoa</taxon>
        <taxon>Chordata</taxon>
        <taxon>Cephalochordata</taxon>
        <taxon>Leptocardii</taxon>
        <taxon>Amphioxiformes</taxon>
        <taxon>Branchiostomatidae</taxon>
        <taxon>Branchiostoma</taxon>
    </lineage>
</organism>
<protein>
    <submittedName>
        <fullName evidence="9 10">Transmembrane protein 116-like isoform X1</fullName>
    </submittedName>
</protein>
<keyword evidence="4 6" id="KW-0472">Membrane</keyword>
<gene>
    <name evidence="9 10" type="primary">LOC118425605</name>
</gene>
<evidence type="ECO:0000313" key="9">
    <source>
        <dbReference type="RefSeq" id="XP_035690445.1"/>
    </source>
</evidence>
<dbReference type="RefSeq" id="XP_035690445.1">
    <property type="nucleotide sequence ID" value="XM_035834552.1"/>
</dbReference>
<reference evidence="9 10" key="2">
    <citation type="submission" date="2025-04" db="UniProtKB">
        <authorList>
            <consortium name="RefSeq"/>
        </authorList>
    </citation>
    <scope>IDENTIFICATION</scope>
    <source>
        <strain evidence="9 10">S238N-H82</strain>
        <tissue evidence="9 10">Testes</tissue>
    </source>
</reference>
<dbReference type="GeneID" id="118425605"/>
<proteinExistence type="predicted"/>
<dbReference type="GO" id="GO:0007189">
    <property type="term" value="P:adenylate cyclase-activating G protein-coupled receptor signaling pathway"/>
    <property type="evidence" value="ECO:0000318"/>
    <property type="project" value="GO_Central"/>
</dbReference>
<dbReference type="RefSeq" id="XP_035690446.1">
    <property type="nucleotide sequence ID" value="XM_035834553.1"/>
</dbReference>
<dbReference type="InterPro" id="IPR000276">
    <property type="entry name" value="GPCR_Rhodpsn"/>
</dbReference>
<name>A0A9J7LZN7_BRAFL</name>
<dbReference type="Proteomes" id="UP000001554">
    <property type="component" value="Chromosome 11"/>
</dbReference>
<evidence type="ECO:0000256" key="3">
    <source>
        <dbReference type="ARBA" id="ARBA00022989"/>
    </source>
</evidence>
<dbReference type="PANTHER" id="PTHR23112">
    <property type="entry name" value="G PROTEIN-COUPLED RECEPTOR 157-RELATED"/>
    <property type="match status" value="1"/>
</dbReference>
<keyword evidence="2 6" id="KW-0812">Transmembrane</keyword>
<feature type="transmembrane region" description="Helical" evidence="6">
    <location>
        <begin position="152"/>
        <end position="177"/>
    </location>
</feature>
<evidence type="ECO:0000256" key="5">
    <source>
        <dbReference type="SAM" id="MobiDB-lite"/>
    </source>
</evidence>
<feature type="transmembrane region" description="Helical" evidence="6">
    <location>
        <begin position="297"/>
        <end position="320"/>
    </location>
</feature>
<feature type="region of interest" description="Disordered" evidence="5">
    <location>
        <begin position="1"/>
        <end position="23"/>
    </location>
</feature>
<feature type="region of interest" description="Disordered" evidence="5">
    <location>
        <begin position="356"/>
        <end position="395"/>
    </location>
</feature>
<keyword evidence="3 6" id="KW-1133">Transmembrane helix</keyword>
<evidence type="ECO:0000256" key="6">
    <source>
        <dbReference type="SAM" id="Phobius"/>
    </source>
</evidence>
<evidence type="ECO:0000313" key="10">
    <source>
        <dbReference type="RefSeq" id="XP_035690446.1"/>
    </source>
</evidence>
<dbReference type="GO" id="GO:0004930">
    <property type="term" value="F:G protein-coupled receptor activity"/>
    <property type="evidence" value="ECO:0000318"/>
    <property type="project" value="GO_Central"/>
</dbReference>
<keyword evidence="8" id="KW-1185">Reference proteome</keyword>
<dbReference type="AlphaFoldDB" id="A0A9J7LZN7"/>
<dbReference type="Gene3D" id="1.20.1070.10">
    <property type="entry name" value="Rhodopsin 7-helix transmembrane proteins"/>
    <property type="match status" value="1"/>
</dbReference>
<dbReference type="SUPFAM" id="SSF81321">
    <property type="entry name" value="Family A G protein-coupled receptor-like"/>
    <property type="match status" value="1"/>
</dbReference>
<accession>A0A9J7LZN7</accession>
<reference evidence="8" key="1">
    <citation type="journal article" date="2020" name="Nat. Ecol. Evol.">
        <title>Deeply conserved synteny resolves early events in vertebrate evolution.</title>
        <authorList>
            <person name="Simakov O."/>
            <person name="Marletaz F."/>
            <person name="Yue J.X."/>
            <person name="O'Connell B."/>
            <person name="Jenkins J."/>
            <person name="Brandt A."/>
            <person name="Calef R."/>
            <person name="Tung C.H."/>
            <person name="Huang T.K."/>
            <person name="Schmutz J."/>
            <person name="Satoh N."/>
            <person name="Yu J.K."/>
            <person name="Putnam N.H."/>
            <person name="Green R.E."/>
            <person name="Rokhsar D.S."/>
        </authorList>
    </citation>
    <scope>NUCLEOTIDE SEQUENCE [LARGE SCALE GENOMIC DNA]</scope>
    <source>
        <strain evidence="8">S238N-H82</strain>
    </source>
</reference>
<dbReference type="GO" id="GO:0005886">
    <property type="term" value="C:plasma membrane"/>
    <property type="evidence" value="ECO:0000318"/>
    <property type="project" value="GO_Central"/>
</dbReference>
<dbReference type="PANTHER" id="PTHR23112:SF0">
    <property type="entry name" value="TRANSMEMBRANE PROTEIN 116"/>
    <property type="match status" value="1"/>
</dbReference>
<feature type="transmembrane region" description="Helical" evidence="6">
    <location>
        <begin position="212"/>
        <end position="234"/>
    </location>
</feature>
<feature type="compositionally biased region" description="Basic residues" evidence="5">
    <location>
        <begin position="385"/>
        <end position="395"/>
    </location>
</feature>
<evidence type="ECO:0000256" key="2">
    <source>
        <dbReference type="ARBA" id="ARBA00022692"/>
    </source>
</evidence>